<dbReference type="Pfam" id="PF00015">
    <property type="entry name" value="MCPsignal"/>
    <property type="match status" value="1"/>
</dbReference>
<dbReference type="GO" id="GO:0016020">
    <property type="term" value="C:membrane"/>
    <property type="evidence" value="ECO:0007669"/>
    <property type="project" value="InterPro"/>
</dbReference>
<dbReference type="PANTHER" id="PTHR32089">
    <property type="entry name" value="METHYL-ACCEPTING CHEMOTAXIS PROTEIN MCPB"/>
    <property type="match status" value="1"/>
</dbReference>
<sequence>MLQHLLAIAPYIRQFSVEEMGLSICDTEKVIWDDLNLQVFSFDRPTYVGDPLEDNLPIYHAMRQKRRIVEEVPKEVWGVNYICVAVPIYEQDKVVGGIELYQLTEKREQLLAIAQSLEQHIQTFDHTFQQIAAEAEELSATGQELGGISQHTHAQVGETDQIIEVIRKIAGQTNLIGLNAAIEAARVGEHGRGFAVVADEVRKLAHTSGESTKNIKSTLDSIKNAVEQIDAAVKEVSAVANHQAQVLTDANPALEELIKLANTLVMMAQGLSKDSQNKEYQT</sequence>
<dbReference type="PANTHER" id="PTHR32089:SF112">
    <property type="entry name" value="LYSOZYME-LIKE PROTEIN-RELATED"/>
    <property type="match status" value="1"/>
</dbReference>
<dbReference type="Proteomes" id="UP000323521">
    <property type="component" value="Chromosome"/>
</dbReference>
<evidence type="ECO:0000256" key="1">
    <source>
        <dbReference type="ARBA" id="ARBA00023224"/>
    </source>
</evidence>
<feature type="domain" description="Methyl-accepting transducer" evidence="3">
    <location>
        <begin position="99"/>
        <end position="282"/>
    </location>
</feature>
<dbReference type="OrthoDB" id="3192at2"/>
<accession>A0A3G1L1F7</accession>
<gene>
    <name evidence="4" type="ORF">DCMF_09240</name>
</gene>
<dbReference type="SUPFAM" id="SSF58104">
    <property type="entry name" value="Methyl-accepting chemotaxis protein (MCP) signaling domain"/>
    <property type="match status" value="1"/>
</dbReference>
<evidence type="ECO:0000259" key="3">
    <source>
        <dbReference type="PROSITE" id="PS50111"/>
    </source>
</evidence>
<evidence type="ECO:0000313" key="4">
    <source>
        <dbReference type="EMBL" id="ATW28491.1"/>
    </source>
</evidence>
<proteinExistence type="predicted"/>
<keyword evidence="5" id="KW-1185">Reference proteome</keyword>
<dbReference type="PROSITE" id="PS50111">
    <property type="entry name" value="CHEMOTAXIS_TRANSDUC_2"/>
    <property type="match status" value="1"/>
</dbReference>
<protein>
    <submittedName>
        <fullName evidence="4">Chemotaxis protein</fullName>
    </submittedName>
</protein>
<evidence type="ECO:0000256" key="2">
    <source>
        <dbReference type="PROSITE-ProRule" id="PRU00284"/>
    </source>
</evidence>
<dbReference type="AlphaFoldDB" id="A0A3G1L1F7"/>
<name>A0A3G1L1F7_FORW1</name>
<dbReference type="InterPro" id="IPR004089">
    <property type="entry name" value="MCPsignal_dom"/>
</dbReference>
<dbReference type="KEGG" id="fwa:DCMF_09240"/>
<dbReference type="Gene3D" id="1.10.287.950">
    <property type="entry name" value="Methyl-accepting chemotaxis protein"/>
    <property type="match status" value="1"/>
</dbReference>
<keyword evidence="1 2" id="KW-0807">Transducer</keyword>
<dbReference type="SMART" id="SM00283">
    <property type="entry name" value="MA"/>
    <property type="match status" value="1"/>
</dbReference>
<organism evidence="4 5">
    <name type="scientific">Formimonas warabiya</name>
    <dbReference type="NCBI Taxonomy" id="1761012"/>
    <lineage>
        <taxon>Bacteria</taxon>
        <taxon>Bacillati</taxon>
        <taxon>Bacillota</taxon>
        <taxon>Clostridia</taxon>
        <taxon>Eubacteriales</taxon>
        <taxon>Peptococcaceae</taxon>
        <taxon>Candidatus Formimonas</taxon>
    </lineage>
</organism>
<dbReference type="EMBL" id="CP017634">
    <property type="protein sequence ID" value="ATW28491.1"/>
    <property type="molecule type" value="Genomic_DNA"/>
</dbReference>
<dbReference type="GO" id="GO:0007165">
    <property type="term" value="P:signal transduction"/>
    <property type="evidence" value="ECO:0007669"/>
    <property type="project" value="UniProtKB-KW"/>
</dbReference>
<reference evidence="4 5" key="1">
    <citation type="submission" date="2016-10" db="EMBL/GenBank/DDBJ databases">
        <title>Complete Genome Sequence of Peptococcaceae strain DCMF.</title>
        <authorList>
            <person name="Edwards R.J."/>
            <person name="Holland S.I."/>
            <person name="Deshpande N.P."/>
            <person name="Wong Y.K."/>
            <person name="Ertan H."/>
            <person name="Manefield M."/>
            <person name="Russell T.L."/>
            <person name="Lee M.J."/>
        </authorList>
    </citation>
    <scope>NUCLEOTIDE SEQUENCE [LARGE SCALE GENOMIC DNA]</scope>
    <source>
        <strain evidence="4 5">DCMF</strain>
    </source>
</reference>
<evidence type="ECO:0000313" key="5">
    <source>
        <dbReference type="Proteomes" id="UP000323521"/>
    </source>
</evidence>